<dbReference type="PANTHER" id="PTHR32063">
    <property type="match status" value="1"/>
</dbReference>
<dbReference type="PANTHER" id="PTHR32063:SF9">
    <property type="entry name" value="SIMILAR TO MULTIDRUG RESISTANCE PROTEIN MEXB"/>
    <property type="match status" value="1"/>
</dbReference>
<proteinExistence type="inferred from homology"/>
<evidence type="ECO:0000256" key="9">
    <source>
        <dbReference type="SAM" id="Phobius"/>
    </source>
</evidence>
<dbReference type="Gene3D" id="1.20.1640.10">
    <property type="entry name" value="Multidrug efflux transporter AcrB transmembrane domain"/>
    <property type="match status" value="2"/>
</dbReference>
<evidence type="ECO:0000256" key="6">
    <source>
        <dbReference type="ARBA" id="ARBA00022692"/>
    </source>
</evidence>
<keyword evidence="4" id="KW-1003">Cell membrane</keyword>
<sequence>MLKFFIDRPVFSTVISIIIVVLGVLGITSLPITQYPDIAPPTVQVSATYTGADADVTLNSVIVPLEEEINGVEDMTYMTSTATNDGSASINVYFKVGTDPDMAAVNVQNRVSLASGQLPATVTQSGVTVRKRQNSNVLIFTLYSDNPAYDGTFLQNYAAINIIPRLQRVKGVGTVNAFGSKQFSMRIWLKPDLMASYGVTTDEIQAALDEQNVEAAVGKFGENSDQSFQYVIKYTGKLKSKTEFENIIIKSKGNGEFLRMKDVARVELGAQSYSNITKSAGNPAVGIAITQTAGSNARDVIRDSKAMIEEVAKDLPEGVHYSYLVDINKFLSASISNVLETLLEAFVLVFLIIFLFLQSFRSTLIPAISVPVAIIGTFFFLNLFGYSINMITLFALVLAIGMVVDDAIVVVEAVHAKLDEGYKSPRKASIDAMNEIATAIISITLVMVAVFLPVTFIGGSSGVFYEQFGITIAIAILISAVNALTLSPALAALFLRPGKHNTSEKKNLGQRFTIAFNTSYESLAGKYGRVVQFFSGKLKLVAGIVVLFIAGFFLLMKTTPRGFVPDEDMGTIFVSISLPPASSLERTYAITQQVDSIARTIPAVHNTMANTGQNFVAGSGSAYSMVILELKDWDERKGVSNTDVIAELQKKTASIKGAQIMCMPLPTISGFGINGGFEFQLQDKAGHTIGEFYEQAQKFLAELNKRPEIQFAATSFSPKFPQYQMTVDVAKTKDAGIGVDDILSAMQSYYGGSYASNFNLYGKQYRVLVQADTLYRANIEGLKKIYVKNDNGDMAPISSFITMKRVYGPENISRFNLFTSISVNGSPAAGYTSTDAINAIQEVADQTLPNGYGYEFSGITREETSSGSQAVYVFLLCLVFVYFFLSAQYESYLLPLAVILSLPIGLCGSFVFASLFGINNNIYMQISLIMLIGLLAKNAILIVEFAIQRRKHGMGIKESAIDAAKTRLRPILMTSLTFIFGIAPLLFSSGAGANGNKAIGASAIGGMLAGTLISILFIPALYIIFQSLQEKIRIKRVEELEE</sequence>
<comment type="subcellular location">
    <subcellularLocation>
        <location evidence="1">Cell inner membrane</location>
        <topology evidence="1">Multi-pass membrane protein</topology>
    </subcellularLocation>
</comment>
<keyword evidence="11" id="KW-1185">Reference proteome</keyword>
<dbReference type="FunFam" id="1.20.1640.10:FF:000001">
    <property type="entry name" value="Efflux pump membrane transporter"/>
    <property type="match status" value="1"/>
</dbReference>
<feature type="transmembrane region" description="Helical" evidence="9">
    <location>
        <begin position="12"/>
        <end position="32"/>
    </location>
</feature>
<feature type="transmembrane region" description="Helical" evidence="9">
    <location>
        <begin position="538"/>
        <end position="556"/>
    </location>
</feature>
<dbReference type="Pfam" id="PF00873">
    <property type="entry name" value="ACR_tran"/>
    <property type="match status" value="1"/>
</dbReference>
<keyword evidence="5" id="KW-0997">Cell inner membrane</keyword>
<feature type="transmembrane region" description="Helical" evidence="9">
    <location>
        <begin position="436"/>
        <end position="458"/>
    </location>
</feature>
<dbReference type="SUPFAM" id="SSF82693">
    <property type="entry name" value="Multidrug efflux transporter AcrB pore domain, PN1, PN2, PC1 and PC2 subdomains"/>
    <property type="match status" value="4"/>
</dbReference>
<keyword evidence="7 9" id="KW-1133">Transmembrane helix</keyword>
<comment type="caution">
    <text evidence="10">The sequence shown here is derived from an EMBL/GenBank/DDBJ whole genome shotgun (WGS) entry which is preliminary data.</text>
</comment>
<feature type="transmembrane region" description="Helical" evidence="9">
    <location>
        <begin position="968"/>
        <end position="987"/>
    </location>
</feature>
<evidence type="ECO:0000256" key="3">
    <source>
        <dbReference type="ARBA" id="ARBA00022448"/>
    </source>
</evidence>
<evidence type="ECO:0000256" key="8">
    <source>
        <dbReference type="ARBA" id="ARBA00023136"/>
    </source>
</evidence>
<evidence type="ECO:0000313" key="11">
    <source>
        <dbReference type="Proteomes" id="UP000283387"/>
    </source>
</evidence>
<evidence type="ECO:0000256" key="1">
    <source>
        <dbReference type="ARBA" id="ARBA00004429"/>
    </source>
</evidence>
<comment type="similarity">
    <text evidence="2">Belongs to the resistance-nodulation-cell division (RND) (TC 2.A.6) family.</text>
</comment>
<evidence type="ECO:0000256" key="5">
    <source>
        <dbReference type="ARBA" id="ARBA00022519"/>
    </source>
</evidence>
<dbReference type="Gene3D" id="3.30.70.1440">
    <property type="entry name" value="Multidrug efflux transporter AcrB pore domain"/>
    <property type="match status" value="1"/>
</dbReference>
<dbReference type="AlphaFoldDB" id="A0A419WAH0"/>
<accession>A0A419WAH0</accession>
<keyword evidence="8 9" id="KW-0472">Membrane</keyword>
<dbReference type="GO" id="GO:0042910">
    <property type="term" value="F:xenobiotic transmembrane transporter activity"/>
    <property type="evidence" value="ECO:0007669"/>
    <property type="project" value="TreeGrafter"/>
</dbReference>
<dbReference type="GO" id="GO:0009636">
    <property type="term" value="P:response to toxic substance"/>
    <property type="evidence" value="ECO:0007669"/>
    <property type="project" value="UniProtKB-ARBA"/>
</dbReference>
<dbReference type="InterPro" id="IPR027463">
    <property type="entry name" value="AcrB_DN_DC_subdom"/>
</dbReference>
<dbReference type="NCBIfam" id="TIGR00915">
    <property type="entry name" value="2A0602"/>
    <property type="match status" value="1"/>
</dbReference>
<feature type="transmembrane region" description="Helical" evidence="9">
    <location>
        <begin position="390"/>
        <end position="415"/>
    </location>
</feature>
<evidence type="ECO:0000256" key="2">
    <source>
        <dbReference type="ARBA" id="ARBA00010942"/>
    </source>
</evidence>
<dbReference type="Gene3D" id="3.30.70.1430">
    <property type="entry name" value="Multidrug efflux transporter AcrB pore domain"/>
    <property type="match status" value="2"/>
</dbReference>
<protein>
    <submittedName>
        <fullName evidence="10">HAE1 family hydrophobic/amphiphilic exporter-1</fullName>
    </submittedName>
</protein>
<dbReference type="Gene3D" id="3.30.70.1320">
    <property type="entry name" value="Multidrug efflux transporter AcrB pore domain like"/>
    <property type="match status" value="1"/>
</dbReference>
<dbReference type="SUPFAM" id="SSF82866">
    <property type="entry name" value="Multidrug efflux transporter AcrB transmembrane domain"/>
    <property type="match status" value="2"/>
</dbReference>
<keyword evidence="6 9" id="KW-0812">Transmembrane</keyword>
<gene>
    <name evidence="10" type="ORF">BC643_2788</name>
</gene>
<dbReference type="EMBL" id="RAPN01000001">
    <property type="protein sequence ID" value="RKD92416.1"/>
    <property type="molecule type" value="Genomic_DNA"/>
</dbReference>
<dbReference type="InterPro" id="IPR001036">
    <property type="entry name" value="Acrflvin-R"/>
</dbReference>
<keyword evidence="3" id="KW-0813">Transport</keyword>
<organism evidence="10 11">
    <name type="scientific">Mangrovibacterium diazotrophicum</name>
    <dbReference type="NCBI Taxonomy" id="1261403"/>
    <lineage>
        <taxon>Bacteria</taxon>
        <taxon>Pseudomonadati</taxon>
        <taxon>Bacteroidota</taxon>
        <taxon>Bacteroidia</taxon>
        <taxon>Marinilabiliales</taxon>
        <taxon>Prolixibacteraceae</taxon>
        <taxon>Mangrovibacterium</taxon>
    </lineage>
</organism>
<feature type="transmembrane region" description="Helical" evidence="9">
    <location>
        <begin position="869"/>
        <end position="885"/>
    </location>
</feature>
<dbReference type="SUPFAM" id="SSF82714">
    <property type="entry name" value="Multidrug efflux transporter AcrB TolC docking domain, DN and DC subdomains"/>
    <property type="match status" value="2"/>
</dbReference>
<evidence type="ECO:0000256" key="7">
    <source>
        <dbReference type="ARBA" id="ARBA00022989"/>
    </source>
</evidence>
<evidence type="ECO:0000313" key="10">
    <source>
        <dbReference type="EMBL" id="RKD92416.1"/>
    </source>
</evidence>
<evidence type="ECO:0000256" key="4">
    <source>
        <dbReference type="ARBA" id="ARBA00022475"/>
    </source>
</evidence>
<feature type="transmembrane region" description="Helical" evidence="9">
    <location>
        <begin position="470"/>
        <end position="495"/>
    </location>
</feature>
<dbReference type="RefSeq" id="WP_120273628.1">
    <property type="nucleotide sequence ID" value="NZ_RAPN01000001.1"/>
</dbReference>
<name>A0A419WAH0_9BACT</name>
<feature type="transmembrane region" description="Helical" evidence="9">
    <location>
        <begin position="338"/>
        <end position="357"/>
    </location>
</feature>
<feature type="transmembrane region" description="Helical" evidence="9">
    <location>
        <begin position="999"/>
        <end position="1025"/>
    </location>
</feature>
<reference evidence="10 11" key="1">
    <citation type="submission" date="2018-09" db="EMBL/GenBank/DDBJ databases">
        <title>Genomic Encyclopedia of Archaeal and Bacterial Type Strains, Phase II (KMG-II): from individual species to whole genera.</title>
        <authorList>
            <person name="Goeker M."/>
        </authorList>
    </citation>
    <scope>NUCLEOTIDE SEQUENCE [LARGE SCALE GENOMIC DNA]</scope>
    <source>
        <strain evidence="10 11">DSM 27148</strain>
    </source>
</reference>
<dbReference type="Gene3D" id="3.30.2090.10">
    <property type="entry name" value="Multidrug efflux transporter AcrB TolC docking domain, DN and DC subdomains"/>
    <property type="match status" value="2"/>
</dbReference>
<dbReference type="OrthoDB" id="9758940at2"/>
<dbReference type="GO" id="GO:0005886">
    <property type="term" value="C:plasma membrane"/>
    <property type="evidence" value="ECO:0007669"/>
    <property type="project" value="UniProtKB-SubCell"/>
</dbReference>
<dbReference type="PRINTS" id="PR00702">
    <property type="entry name" value="ACRIFLAVINRP"/>
</dbReference>
<dbReference type="Proteomes" id="UP000283387">
    <property type="component" value="Unassembled WGS sequence"/>
</dbReference>
<feature type="transmembrane region" description="Helical" evidence="9">
    <location>
        <begin position="892"/>
        <end position="916"/>
    </location>
</feature>
<dbReference type="FunFam" id="3.30.70.1430:FF:000001">
    <property type="entry name" value="Efflux pump membrane transporter"/>
    <property type="match status" value="1"/>
</dbReference>
<feature type="transmembrane region" description="Helical" evidence="9">
    <location>
        <begin position="364"/>
        <end position="384"/>
    </location>
</feature>
<dbReference type="InterPro" id="IPR004764">
    <property type="entry name" value="MdtF-like"/>
</dbReference>
<dbReference type="GO" id="GO:0015562">
    <property type="term" value="F:efflux transmembrane transporter activity"/>
    <property type="evidence" value="ECO:0007669"/>
    <property type="project" value="InterPro"/>
</dbReference>
<feature type="transmembrane region" description="Helical" evidence="9">
    <location>
        <begin position="922"/>
        <end position="947"/>
    </location>
</feature>